<dbReference type="GeneID" id="11497311"/>
<dbReference type="InterPro" id="IPR008733">
    <property type="entry name" value="PEX11"/>
</dbReference>
<dbReference type="Proteomes" id="UP000000689">
    <property type="component" value="Chromosome 7"/>
</dbReference>
<dbReference type="GO" id="GO:0005778">
    <property type="term" value="C:peroxisomal membrane"/>
    <property type="evidence" value="ECO:0007669"/>
    <property type="project" value="UniProtKB-SubCell"/>
</dbReference>
<dbReference type="HOGENOM" id="CLU_049216_0_1_1"/>
<dbReference type="PANTHER" id="PTHR12652:SF50">
    <property type="entry name" value="PEROXIN 11"/>
    <property type="match status" value="1"/>
</dbReference>
<evidence type="ECO:0000313" key="6">
    <source>
        <dbReference type="Proteomes" id="UP000000689"/>
    </source>
</evidence>
<dbReference type="RefSeq" id="XP_003671158.2">
    <property type="nucleotide sequence ID" value="XM_003671110.2"/>
</dbReference>
<comment type="subcellular location">
    <subcellularLocation>
        <location evidence="4">Peroxisome membrane</location>
    </subcellularLocation>
</comment>
<protein>
    <recommendedName>
        <fullName evidence="7">Peroxisomal membrane protein PEX11</fullName>
    </recommendedName>
</protein>
<reference evidence="5 6" key="1">
    <citation type="journal article" date="2011" name="Proc. Natl. Acad. Sci. U.S.A.">
        <title>Evolutionary erosion of yeast sex chromosomes by mating-type switching accidents.</title>
        <authorList>
            <person name="Gordon J.L."/>
            <person name="Armisen D."/>
            <person name="Proux-Wera E."/>
            <person name="Oheigeartaigh S.S."/>
            <person name="Byrne K.P."/>
            <person name="Wolfe K.H."/>
        </authorList>
    </citation>
    <scope>NUCLEOTIDE SEQUENCE [LARGE SCALE GENOMIC DNA]</scope>
    <source>
        <strain evidence="6">ATCC 10597 / BCRC 20456 / CBS 421 / NBRC 0211 / NRRL Y-12639</strain>
    </source>
</reference>
<evidence type="ECO:0000256" key="4">
    <source>
        <dbReference type="ARBA" id="ARBA00046271"/>
    </source>
</evidence>
<evidence type="ECO:0000256" key="1">
    <source>
        <dbReference type="ARBA" id="ARBA00022593"/>
    </source>
</evidence>
<dbReference type="GO" id="GO:0016559">
    <property type="term" value="P:peroxisome fission"/>
    <property type="evidence" value="ECO:0007669"/>
    <property type="project" value="InterPro"/>
</dbReference>
<proteinExistence type="predicted"/>
<dbReference type="EMBL" id="HE580273">
    <property type="protein sequence ID" value="CCD25915.2"/>
    <property type="molecule type" value="Genomic_DNA"/>
</dbReference>
<keyword evidence="3" id="KW-0576">Peroxisome</keyword>
<dbReference type="STRING" id="1071378.G0WDQ4"/>
<dbReference type="OMA" id="AKRTMQL"/>
<dbReference type="AlphaFoldDB" id="G0WDQ4"/>
<evidence type="ECO:0000256" key="3">
    <source>
        <dbReference type="ARBA" id="ARBA00023140"/>
    </source>
</evidence>
<accession>G0WDQ4</accession>
<keyword evidence="6" id="KW-1185">Reference proteome</keyword>
<gene>
    <name evidence="5" type="primary">NDAI0G01390</name>
    <name evidence="5" type="ordered locus">NDAI_0G01390</name>
</gene>
<dbReference type="Pfam" id="PF05648">
    <property type="entry name" value="PEX11"/>
    <property type="match status" value="1"/>
</dbReference>
<dbReference type="OrthoDB" id="411017at2759"/>
<sequence>MIIDYQKIDTITIRRKMVLDTLVYHPTITRLIKFFDTSSGREKILRLLQYLCRFLALQDDNLATSPKKRLELQFLLIRKVLRFLKPLNFIRAASKAYDNKLTSDSLVRYCKIWKNVAFALYLALDQINLLHMLNLIPLTRFVTQTIPHWTNLAWLLSLFIGIVLDTRKVQIAQTCIYHVKHRSEKDKQNELDGDEDKKVLASARRERSMATRKLLWDILDSLIVLKNLSYIKTNDGYISLAGITTSLMGLQDLWNGTI</sequence>
<keyword evidence="2" id="KW-0472">Membrane</keyword>
<dbReference type="eggNOG" id="KOG4186">
    <property type="taxonomic scope" value="Eukaryota"/>
</dbReference>
<dbReference type="PANTHER" id="PTHR12652">
    <property type="entry name" value="PEROXISOMAL BIOGENESIS FACTOR 11"/>
    <property type="match status" value="1"/>
</dbReference>
<evidence type="ECO:0000313" key="5">
    <source>
        <dbReference type="EMBL" id="CCD25915.2"/>
    </source>
</evidence>
<keyword evidence="1" id="KW-0962">Peroxisome biogenesis</keyword>
<name>G0WDQ4_NAUDC</name>
<organism evidence="5 6">
    <name type="scientific">Naumovozyma dairenensis (strain ATCC 10597 / BCRC 20456 / CBS 421 / NBRC 0211 / NRRL Y-12639)</name>
    <name type="common">Saccharomyces dairenensis</name>
    <dbReference type="NCBI Taxonomy" id="1071378"/>
    <lineage>
        <taxon>Eukaryota</taxon>
        <taxon>Fungi</taxon>
        <taxon>Dikarya</taxon>
        <taxon>Ascomycota</taxon>
        <taxon>Saccharomycotina</taxon>
        <taxon>Saccharomycetes</taxon>
        <taxon>Saccharomycetales</taxon>
        <taxon>Saccharomycetaceae</taxon>
        <taxon>Naumovozyma</taxon>
    </lineage>
</organism>
<evidence type="ECO:0000256" key="2">
    <source>
        <dbReference type="ARBA" id="ARBA00023136"/>
    </source>
</evidence>
<dbReference type="KEGG" id="ndi:NDAI_0G01390"/>
<evidence type="ECO:0008006" key="7">
    <source>
        <dbReference type="Google" id="ProtNLM"/>
    </source>
</evidence>